<feature type="domain" description="PAS" evidence="6">
    <location>
        <begin position="188"/>
        <end position="258"/>
    </location>
</feature>
<sequence length="333" mass="37413">MIEDCSACAESANQLAACLRELHRLGLRRHSSFADSYRDYLETGCRLLGMETGIVSCIQGDRYEVLAVVSEEAGLIVGDVFPLGETYCSRVIELGATVAVPAIGRDEAMSCHPGYRNTGLESYIAAPIWVFDRIYGTLNFTAADPRQGSFTKANVELLEMMALSLGRIVERELTEREREVALARMNENIERFESAFQYAAIGMALVSLEGQWLRVNRALVDLLGYSEDELLRMDFQRITHPDDLDTDLELVRELLDKKRDSYRMEKRYFHRDGHIVWGLLSVSVVRFANGRLRYFVSQIQDITDRKLAEQPSLDTATAISAFPSLGGGIVHQA</sequence>
<evidence type="ECO:0000259" key="7">
    <source>
        <dbReference type="PROSITE" id="PS50113"/>
    </source>
</evidence>
<evidence type="ECO:0000259" key="6">
    <source>
        <dbReference type="PROSITE" id="PS50112"/>
    </source>
</evidence>
<dbReference type="Pfam" id="PF08447">
    <property type="entry name" value="PAS_3"/>
    <property type="match status" value="1"/>
</dbReference>
<keyword evidence="3" id="KW-0597">Phosphoprotein</keyword>
<dbReference type="Gene3D" id="3.30.450.40">
    <property type="match status" value="1"/>
</dbReference>
<dbReference type="InterPro" id="IPR035965">
    <property type="entry name" value="PAS-like_dom_sf"/>
</dbReference>
<evidence type="ECO:0000313" key="9">
    <source>
        <dbReference type="Proteomes" id="UP000664303"/>
    </source>
</evidence>
<comment type="catalytic activity">
    <reaction evidence="1">
        <text>ATP + protein L-histidine = ADP + protein N-phospho-L-histidine.</text>
        <dbReference type="EC" id="2.7.13.3"/>
    </reaction>
</comment>
<dbReference type="CDD" id="cd00130">
    <property type="entry name" value="PAS"/>
    <property type="match status" value="1"/>
</dbReference>
<comment type="caution">
    <text evidence="8">The sequence shown here is derived from an EMBL/GenBank/DDBJ whole genome shotgun (WGS) entry which is preliminary data.</text>
</comment>
<dbReference type="EMBL" id="JAFKCZ010000006">
    <property type="protein sequence ID" value="MBN7796827.1"/>
    <property type="molecule type" value="Genomic_DNA"/>
</dbReference>
<dbReference type="SUPFAM" id="SSF55785">
    <property type="entry name" value="PYP-like sensor domain (PAS domain)"/>
    <property type="match status" value="1"/>
</dbReference>
<dbReference type="InterPro" id="IPR000700">
    <property type="entry name" value="PAS-assoc_C"/>
</dbReference>
<dbReference type="Gene3D" id="3.30.450.20">
    <property type="entry name" value="PAS domain"/>
    <property type="match status" value="1"/>
</dbReference>
<evidence type="ECO:0000256" key="3">
    <source>
        <dbReference type="ARBA" id="ARBA00022553"/>
    </source>
</evidence>
<evidence type="ECO:0000256" key="5">
    <source>
        <dbReference type="ARBA" id="ARBA00022777"/>
    </source>
</evidence>
<evidence type="ECO:0000313" key="8">
    <source>
        <dbReference type="EMBL" id="MBN7796827.1"/>
    </source>
</evidence>
<dbReference type="InterPro" id="IPR013655">
    <property type="entry name" value="PAS_fold_3"/>
</dbReference>
<dbReference type="SMART" id="SM00091">
    <property type="entry name" value="PAS"/>
    <property type="match status" value="1"/>
</dbReference>
<protein>
    <recommendedName>
        <fullName evidence="2">histidine kinase</fullName>
        <ecNumber evidence="2">2.7.13.3</ecNumber>
    </recommendedName>
</protein>
<keyword evidence="9" id="KW-1185">Reference proteome</keyword>
<feature type="domain" description="PAC" evidence="7">
    <location>
        <begin position="262"/>
        <end position="314"/>
    </location>
</feature>
<dbReference type="SUPFAM" id="SSF55781">
    <property type="entry name" value="GAF domain-like"/>
    <property type="match status" value="1"/>
</dbReference>
<keyword evidence="5" id="KW-0418">Kinase</keyword>
<dbReference type="InterPro" id="IPR052162">
    <property type="entry name" value="Sensor_kinase/Photoreceptor"/>
</dbReference>
<dbReference type="PROSITE" id="PS50112">
    <property type="entry name" value="PAS"/>
    <property type="match status" value="1"/>
</dbReference>
<dbReference type="NCBIfam" id="TIGR00229">
    <property type="entry name" value="sensory_box"/>
    <property type="match status" value="1"/>
</dbReference>
<dbReference type="PANTHER" id="PTHR43304:SF1">
    <property type="entry name" value="PAC DOMAIN-CONTAINING PROTEIN"/>
    <property type="match status" value="1"/>
</dbReference>
<keyword evidence="4" id="KW-0808">Transferase</keyword>
<dbReference type="Pfam" id="PF01590">
    <property type="entry name" value="GAF"/>
    <property type="match status" value="1"/>
</dbReference>
<dbReference type="SMART" id="SM00065">
    <property type="entry name" value="GAF"/>
    <property type="match status" value="1"/>
</dbReference>
<evidence type="ECO:0000256" key="1">
    <source>
        <dbReference type="ARBA" id="ARBA00000085"/>
    </source>
</evidence>
<evidence type="ECO:0000256" key="2">
    <source>
        <dbReference type="ARBA" id="ARBA00012438"/>
    </source>
</evidence>
<evidence type="ECO:0000256" key="4">
    <source>
        <dbReference type="ARBA" id="ARBA00022679"/>
    </source>
</evidence>
<reference evidence="8" key="1">
    <citation type="submission" date="2021-02" db="EMBL/GenBank/DDBJ databases">
        <title>PHA producing bacteria isolated from coastal sediment in Guangdong, Shenzhen.</title>
        <authorList>
            <person name="Zheng W."/>
            <person name="Yu S."/>
            <person name="Huang Y."/>
        </authorList>
    </citation>
    <scope>NUCLEOTIDE SEQUENCE</scope>
    <source>
        <strain evidence="8">TN14-10</strain>
    </source>
</reference>
<dbReference type="Proteomes" id="UP000664303">
    <property type="component" value="Unassembled WGS sequence"/>
</dbReference>
<organism evidence="8 9">
    <name type="scientific">Parahaliea mediterranea</name>
    <dbReference type="NCBI Taxonomy" id="651086"/>
    <lineage>
        <taxon>Bacteria</taxon>
        <taxon>Pseudomonadati</taxon>
        <taxon>Pseudomonadota</taxon>
        <taxon>Gammaproteobacteria</taxon>
        <taxon>Cellvibrionales</taxon>
        <taxon>Halieaceae</taxon>
        <taxon>Parahaliea</taxon>
    </lineage>
</organism>
<gene>
    <name evidence="8" type="ORF">JYP50_09505</name>
</gene>
<dbReference type="EC" id="2.7.13.3" evidence="2"/>
<dbReference type="InterPro" id="IPR003018">
    <property type="entry name" value="GAF"/>
</dbReference>
<accession>A0A939DG09</accession>
<dbReference type="PANTHER" id="PTHR43304">
    <property type="entry name" value="PHYTOCHROME-LIKE PROTEIN CPH1"/>
    <property type="match status" value="1"/>
</dbReference>
<dbReference type="SMART" id="SM00086">
    <property type="entry name" value="PAC"/>
    <property type="match status" value="1"/>
</dbReference>
<dbReference type="AlphaFoldDB" id="A0A939DG09"/>
<dbReference type="PROSITE" id="PS50113">
    <property type="entry name" value="PAC"/>
    <property type="match status" value="1"/>
</dbReference>
<dbReference type="RefSeq" id="WP_206560271.1">
    <property type="nucleotide sequence ID" value="NZ_JAFKCZ010000006.1"/>
</dbReference>
<dbReference type="InterPro" id="IPR029016">
    <property type="entry name" value="GAF-like_dom_sf"/>
</dbReference>
<name>A0A939DG09_9GAMM</name>
<dbReference type="InterPro" id="IPR001610">
    <property type="entry name" value="PAC"/>
</dbReference>
<dbReference type="GO" id="GO:0004673">
    <property type="term" value="F:protein histidine kinase activity"/>
    <property type="evidence" value="ECO:0007669"/>
    <property type="project" value="UniProtKB-EC"/>
</dbReference>
<dbReference type="InterPro" id="IPR000014">
    <property type="entry name" value="PAS"/>
</dbReference>
<proteinExistence type="predicted"/>